<organism evidence="2 3">
    <name type="scientific">Tenacibaculum discolor</name>
    <dbReference type="NCBI Taxonomy" id="361581"/>
    <lineage>
        <taxon>Bacteria</taxon>
        <taxon>Pseudomonadati</taxon>
        <taxon>Bacteroidota</taxon>
        <taxon>Flavobacteriia</taxon>
        <taxon>Flavobacteriales</taxon>
        <taxon>Flavobacteriaceae</taxon>
        <taxon>Tenacibaculum</taxon>
    </lineage>
</organism>
<reference evidence="2 3" key="1">
    <citation type="submission" date="2023-07" db="EMBL/GenBank/DDBJ databases">
        <title>Genome content predicts the carbon catabolic preferences of heterotrophic bacteria.</title>
        <authorList>
            <person name="Gralka M."/>
        </authorList>
    </citation>
    <scope>NUCLEOTIDE SEQUENCE [LARGE SCALE GENOMIC DNA]</scope>
    <source>
        <strain evidence="2 3">4G03</strain>
    </source>
</reference>
<evidence type="ECO:0008006" key="4">
    <source>
        <dbReference type="Google" id="ProtNLM"/>
    </source>
</evidence>
<sequence>MKIKSLYIILLLFSMASFSQHTYLFKYKASFSSAVTSNALYFENTVTTNSKTTRISNLNKGVYSVKVRDSQKCLAKQ</sequence>
<name>A0ABT9F5T9_9FLAO</name>
<dbReference type="RefSeq" id="WP_141554063.1">
    <property type="nucleotide sequence ID" value="NZ_JAUYVU010000009.1"/>
</dbReference>
<accession>A0ABT9F5T9</accession>
<keyword evidence="3" id="KW-1185">Reference proteome</keyword>
<evidence type="ECO:0000313" key="3">
    <source>
        <dbReference type="Proteomes" id="UP001242342"/>
    </source>
</evidence>
<evidence type="ECO:0000256" key="1">
    <source>
        <dbReference type="SAM" id="SignalP"/>
    </source>
</evidence>
<keyword evidence="1" id="KW-0732">Signal</keyword>
<protein>
    <recommendedName>
        <fullName evidence="4">Por secretion system C-terminal sorting domain-containing protein</fullName>
    </recommendedName>
</protein>
<dbReference type="EMBL" id="JAUYVU010000009">
    <property type="protein sequence ID" value="MDP2542092.1"/>
    <property type="molecule type" value="Genomic_DNA"/>
</dbReference>
<comment type="caution">
    <text evidence="2">The sequence shown here is derived from an EMBL/GenBank/DDBJ whole genome shotgun (WGS) entry which is preliminary data.</text>
</comment>
<gene>
    <name evidence="2" type="ORF">Q8W23_11460</name>
</gene>
<dbReference type="Proteomes" id="UP001242342">
    <property type="component" value="Unassembled WGS sequence"/>
</dbReference>
<feature type="signal peptide" evidence="1">
    <location>
        <begin position="1"/>
        <end position="19"/>
    </location>
</feature>
<proteinExistence type="predicted"/>
<feature type="chain" id="PRO_5047021261" description="Por secretion system C-terminal sorting domain-containing protein" evidence="1">
    <location>
        <begin position="20"/>
        <end position="77"/>
    </location>
</feature>
<evidence type="ECO:0000313" key="2">
    <source>
        <dbReference type="EMBL" id="MDP2542092.1"/>
    </source>
</evidence>